<evidence type="ECO:0000259" key="1">
    <source>
        <dbReference type="PROSITE" id="PS51740"/>
    </source>
</evidence>
<dbReference type="PANTHER" id="PTHR40516">
    <property type="entry name" value="ANTITOXIN CHPS-RELATED"/>
    <property type="match status" value="1"/>
</dbReference>
<dbReference type="GO" id="GO:0003677">
    <property type="term" value="F:DNA binding"/>
    <property type="evidence" value="ECO:0007669"/>
    <property type="project" value="InterPro"/>
</dbReference>
<dbReference type="SUPFAM" id="SSF89447">
    <property type="entry name" value="AbrB/MazE/MraZ-like"/>
    <property type="match status" value="1"/>
</dbReference>
<organism evidence="2">
    <name type="scientific">marine sediment metagenome</name>
    <dbReference type="NCBI Taxonomy" id="412755"/>
    <lineage>
        <taxon>unclassified sequences</taxon>
        <taxon>metagenomes</taxon>
        <taxon>ecological metagenomes</taxon>
    </lineage>
</organism>
<dbReference type="Gene3D" id="2.10.260.10">
    <property type="match status" value="1"/>
</dbReference>
<sequence>MRARVQKWGNSLALRIPKSFAAEVGLQKEASVEISLADGGLVIRPVAEPKLTLKQLLARVTKGNLHHEVDTGPAVGKEAW</sequence>
<protein>
    <recommendedName>
        <fullName evidence="1">SpoVT-AbrB domain-containing protein</fullName>
    </recommendedName>
</protein>
<dbReference type="InterPro" id="IPR039052">
    <property type="entry name" value="Antitox_PemI-like"/>
</dbReference>
<feature type="domain" description="SpoVT-AbrB" evidence="1">
    <location>
        <begin position="3"/>
        <end position="48"/>
    </location>
</feature>
<dbReference type="PROSITE" id="PS51740">
    <property type="entry name" value="SPOVT_ABRB"/>
    <property type="match status" value="1"/>
</dbReference>
<gene>
    <name evidence="2" type="ORF">S01H1_62838</name>
</gene>
<name>X0WJF2_9ZZZZ</name>
<evidence type="ECO:0000313" key="2">
    <source>
        <dbReference type="EMBL" id="GAG30790.1"/>
    </source>
</evidence>
<comment type="caution">
    <text evidence="2">The sequence shown here is derived from an EMBL/GenBank/DDBJ whole genome shotgun (WGS) entry which is preliminary data.</text>
</comment>
<dbReference type="EMBL" id="BARS01041305">
    <property type="protein sequence ID" value="GAG30790.1"/>
    <property type="molecule type" value="Genomic_DNA"/>
</dbReference>
<dbReference type="PANTHER" id="PTHR40516:SF1">
    <property type="entry name" value="ANTITOXIN CHPS-RELATED"/>
    <property type="match status" value="1"/>
</dbReference>
<accession>X0WJF2</accession>
<dbReference type="InterPro" id="IPR037914">
    <property type="entry name" value="SpoVT-AbrB_sf"/>
</dbReference>
<reference evidence="2" key="1">
    <citation type="journal article" date="2014" name="Front. Microbiol.">
        <title>High frequency of phylogenetically diverse reductive dehalogenase-homologous genes in deep subseafloor sedimentary metagenomes.</title>
        <authorList>
            <person name="Kawai M."/>
            <person name="Futagami T."/>
            <person name="Toyoda A."/>
            <person name="Takaki Y."/>
            <person name="Nishi S."/>
            <person name="Hori S."/>
            <person name="Arai W."/>
            <person name="Tsubouchi T."/>
            <person name="Morono Y."/>
            <person name="Uchiyama I."/>
            <person name="Ito T."/>
            <person name="Fujiyama A."/>
            <person name="Inagaki F."/>
            <person name="Takami H."/>
        </authorList>
    </citation>
    <scope>NUCLEOTIDE SEQUENCE</scope>
    <source>
        <strain evidence="2">Expedition CK06-06</strain>
    </source>
</reference>
<dbReference type="SMART" id="SM00966">
    <property type="entry name" value="SpoVT_AbrB"/>
    <property type="match status" value="1"/>
</dbReference>
<dbReference type="InterPro" id="IPR007159">
    <property type="entry name" value="SpoVT-AbrB_dom"/>
</dbReference>
<dbReference type="GO" id="GO:0097351">
    <property type="term" value="F:toxin sequestering activity"/>
    <property type="evidence" value="ECO:0007669"/>
    <property type="project" value="InterPro"/>
</dbReference>
<dbReference type="Pfam" id="PF04014">
    <property type="entry name" value="MazE_antitoxin"/>
    <property type="match status" value="1"/>
</dbReference>
<proteinExistence type="predicted"/>
<dbReference type="AlphaFoldDB" id="X0WJF2"/>